<evidence type="ECO:0000313" key="5">
    <source>
        <dbReference type="Proteomes" id="UP000274822"/>
    </source>
</evidence>
<evidence type="ECO:0000256" key="1">
    <source>
        <dbReference type="ARBA" id="ARBA00006180"/>
    </source>
</evidence>
<dbReference type="PANTHER" id="PTHR12634">
    <property type="entry name" value="SIT4 YEAST -ASSOCIATING PROTEIN-RELATED"/>
    <property type="match status" value="1"/>
</dbReference>
<proteinExistence type="inferred from homology"/>
<dbReference type="GO" id="GO:0019903">
    <property type="term" value="F:protein phosphatase binding"/>
    <property type="evidence" value="ECO:0007669"/>
    <property type="project" value="InterPro"/>
</dbReference>
<feature type="compositionally biased region" description="Acidic residues" evidence="3">
    <location>
        <begin position="212"/>
        <end position="221"/>
    </location>
</feature>
<feature type="region of interest" description="Disordered" evidence="3">
    <location>
        <begin position="94"/>
        <end position="127"/>
    </location>
</feature>
<evidence type="ECO:0000256" key="3">
    <source>
        <dbReference type="SAM" id="MobiDB-lite"/>
    </source>
</evidence>
<gene>
    <name evidence="4" type="ORF">BC938DRAFT_471850</name>
</gene>
<dbReference type="PANTHER" id="PTHR12634:SF8">
    <property type="entry name" value="FIERY MOUNTAIN, ISOFORM D"/>
    <property type="match status" value="1"/>
</dbReference>
<feature type="region of interest" description="Disordered" evidence="3">
    <location>
        <begin position="201"/>
        <end position="221"/>
    </location>
</feature>
<feature type="compositionally biased region" description="Basic and acidic residues" evidence="3">
    <location>
        <begin position="105"/>
        <end position="116"/>
    </location>
</feature>
<dbReference type="EMBL" id="RBNJ01001244">
    <property type="protein sequence ID" value="RUS33411.1"/>
    <property type="molecule type" value="Genomic_DNA"/>
</dbReference>
<dbReference type="GO" id="GO:0019888">
    <property type="term" value="F:protein phosphatase regulator activity"/>
    <property type="evidence" value="ECO:0007669"/>
    <property type="project" value="TreeGrafter"/>
</dbReference>
<dbReference type="Pfam" id="PF04499">
    <property type="entry name" value="SAPS"/>
    <property type="match status" value="1"/>
</dbReference>
<dbReference type="Proteomes" id="UP000274822">
    <property type="component" value="Unassembled WGS sequence"/>
</dbReference>
<comment type="similarity">
    <text evidence="1">Belongs to the SAPS family.</text>
</comment>
<dbReference type="InterPro" id="IPR007587">
    <property type="entry name" value="SAPS"/>
</dbReference>
<dbReference type="GO" id="GO:0005634">
    <property type="term" value="C:nucleus"/>
    <property type="evidence" value="ECO:0007669"/>
    <property type="project" value="TreeGrafter"/>
</dbReference>
<feature type="compositionally biased region" description="Acidic residues" evidence="3">
    <location>
        <begin position="117"/>
        <end position="126"/>
    </location>
</feature>
<sequence>MTFHLCGVRKFTGSIDPIIPKLPSNISFFSAYPASAKPKGVRLGYMGHLTFISDEVVKLFERYPQEIVTAIKGAVDLDTWSEYVAKGLRETKERDRVPLGGARPAGHDGMDQTHGESEEDEDEDGMEGVADGELANEQDREFLNDNCLSQNQFKRYLNKQIADTDDPLSDEEEEDDGAWMGDFDREANFDIHGAFTNTNAVEGDPFCNTQDGDFDGVDSDDEVPLCRFSRKGKD</sequence>
<dbReference type="AlphaFoldDB" id="A0A433QUD6"/>
<comment type="caution">
    <text evidence="4">The sequence shown here is derived from an EMBL/GenBank/DDBJ whole genome shotgun (WGS) entry which is preliminary data.</text>
</comment>
<reference evidence="4 5" key="1">
    <citation type="journal article" date="2018" name="New Phytol.">
        <title>Phylogenomics of Endogonaceae and evolution of mycorrhizas within Mucoromycota.</title>
        <authorList>
            <person name="Chang Y."/>
            <person name="Desiro A."/>
            <person name="Na H."/>
            <person name="Sandor L."/>
            <person name="Lipzen A."/>
            <person name="Clum A."/>
            <person name="Barry K."/>
            <person name="Grigoriev I.V."/>
            <person name="Martin F.M."/>
            <person name="Stajich J.E."/>
            <person name="Smith M.E."/>
            <person name="Bonito G."/>
            <person name="Spatafora J.W."/>
        </authorList>
    </citation>
    <scope>NUCLEOTIDE SEQUENCE [LARGE SCALE GENOMIC DNA]</scope>
    <source>
        <strain evidence="4 5">AD002</strain>
    </source>
</reference>
<name>A0A433QUD6_9FUNG</name>
<organism evidence="4 5">
    <name type="scientific">Jimgerdemannia flammicorona</name>
    <dbReference type="NCBI Taxonomy" id="994334"/>
    <lineage>
        <taxon>Eukaryota</taxon>
        <taxon>Fungi</taxon>
        <taxon>Fungi incertae sedis</taxon>
        <taxon>Mucoromycota</taxon>
        <taxon>Mucoromycotina</taxon>
        <taxon>Endogonomycetes</taxon>
        <taxon>Endogonales</taxon>
        <taxon>Endogonaceae</taxon>
        <taxon>Jimgerdemannia</taxon>
    </lineage>
</organism>
<evidence type="ECO:0000256" key="2">
    <source>
        <dbReference type="ARBA" id="ARBA00023306"/>
    </source>
</evidence>
<accession>A0A433QUD6</accession>
<dbReference type="GO" id="GO:0005829">
    <property type="term" value="C:cytosol"/>
    <property type="evidence" value="ECO:0007669"/>
    <property type="project" value="TreeGrafter"/>
</dbReference>
<keyword evidence="5" id="KW-1185">Reference proteome</keyword>
<evidence type="ECO:0000313" key="4">
    <source>
        <dbReference type="EMBL" id="RUS33411.1"/>
    </source>
</evidence>
<keyword evidence="2" id="KW-0131">Cell cycle</keyword>
<protein>
    <submittedName>
        <fullName evidence="4">Uncharacterized protein</fullName>
    </submittedName>
</protein>